<protein>
    <submittedName>
        <fullName evidence="1">Uncharacterized protein</fullName>
    </submittedName>
</protein>
<evidence type="ECO:0000313" key="2">
    <source>
        <dbReference type="Proteomes" id="UP000034164"/>
    </source>
</evidence>
<dbReference type="EMBL" id="LCZI01001147">
    <property type="protein sequence ID" value="KKZ62265.1"/>
    <property type="molecule type" value="Genomic_DNA"/>
</dbReference>
<name>A0A0G2HWV3_9EURO</name>
<organism evidence="1 2">
    <name type="scientific">[Emmonsia] crescens</name>
    <dbReference type="NCBI Taxonomy" id="73230"/>
    <lineage>
        <taxon>Eukaryota</taxon>
        <taxon>Fungi</taxon>
        <taxon>Dikarya</taxon>
        <taxon>Ascomycota</taxon>
        <taxon>Pezizomycotina</taxon>
        <taxon>Eurotiomycetes</taxon>
        <taxon>Eurotiomycetidae</taxon>
        <taxon>Onygenales</taxon>
        <taxon>Ajellomycetaceae</taxon>
        <taxon>Emergomyces</taxon>
    </lineage>
</organism>
<accession>A0A0G2HWV3</accession>
<dbReference type="Proteomes" id="UP000034164">
    <property type="component" value="Unassembled WGS sequence"/>
</dbReference>
<gene>
    <name evidence="1" type="ORF">EMCG_00432</name>
</gene>
<dbReference type="AlphaFoldDB" id="A0A0G2HWV3"/>
<dbReference type="VEuPathDB" id="FungiDB:EMCG_00432"/>
<sequence length="147" mass="16212">MPVYVGIASHESVSNSQPAVQQLHLQGLWHEDSHAGSIEDHSHPNHVPARNLCESWNDIVRAHPSGGLQVHSVEYAPAFTVRAIHPFRDDTDQQLPKHETGTASIQRGMFELVWQVHGARTLHPQGQIPPPAETAYRCNADLSLVAS</sequence>
<comment type="caution">
    <text evidence="1">The sequence shown here is derived from an EMBL/GenBank/DDBJ whole genome shotgun (WGS) entry which is preliminary data.</text>
</comment>
<evidence type="ECO:0000313" key="1">
    <source>
        <dbReference type="EMBL" id="KKZ62265.1"/>
    </source>
</evidence>
<proteinExistence type="predicted"/>
<reference evidence="2" key="1">
    <citation type="journal article" date="2015" name="PLoS Genet.">
        <title>The dynamic genome and transcriptome of the human fungal pathogen Blastomyces and close relative Emmonsia.</title>
        <authorList>
            <person name="Munoz J.F."/>
            <person name="Gauthier G.M."/>
            <person name="Desjardins C.A."/>
            <person name="Gallo J.E."/>
            <person name="Holder J."/>
            <person name="Sullivan T.D."/>
            <person name="Marty A.J."/>
            <person name="Carmen J.C."/>
            <person name="Chen Z."/>
            <person name="Ding L."/>
            <person name="Gujja S."/>
            <person name="Magrini V."/>
            <person name="Misas E."/>
            <person name="Mitreva M."/>
            <person name="Priest M."/>
            <person name="Saif S."/>
            <person name="Whiston E.A."/>
            <person name="Young S."/>
            <person name="Zeng Q."/>
            <person name="Goldman W.E."/>
            <person name="Mardis E.R."/>
            <person name="Taylor J.W."/>
            <person name="McEwen J.G."/>
            <person name="Clay O.K."/>
            <person name="Klein B.S."/>
            <person name="Cuomo C.A."/>
        </authorList>
    </citation>
    <scope>NUCLEOTIDE SEQUENCE [LARGE SCALE GENOMIC DNA]</scope>
    <source>
        <strain evidence="2">UAMH 3008</strain>
    </source>
</reference>